<keyword evidence="8 11" id="KW-0808">Transferase</keyword>
<evidence type="ECO:0000256" key="2">
    <source>
        <dbReference type="ARBA" id="ARBA00005049"/>
    </source>
</evidence>
<organism evidence="12 13">
    <name type="scientific">Salipaludibacillus agaradhaerens</name>
    <name type="common">Bacillus agaradhaerens</name>
    <dbReference type="NCBI Taxonomy" id="76935"/>
    <lineage>
        <taxon>Bacteria</taxon>
        <taxon>Bacillati</taxon>
        <taxon>Bacillota</taxon>
        <taxon>Bacilli</taxon>
        <taxon>Bacillales</taxon>
        <taxon>Bacillaceae</taxon>
    </lineage>
</organism>
<evidence type="ECO:0000256" key="6">
    <source>
        <dbReference type="ARBA" id="ARBA00022573"/>
    </source>
</evidence>
<evidence type="ECO:0000256" key="10">
    <source>
        <dbReference type="ARBA" id="ARBA00047340"/>
    </source>
</evidence>
<comment type="pathway">
    <text evidence="2 11">Nucleoside biosynthesis; alpha-ribazole biosynthesis; alpha-ribazole from 5,6-dimethylbenzimidazole: step 1/2.</text>
</comment>
<evidence type="ECO:0000313" key="13">
    <source>
        <dbReference type="Proteomes" id="UP001057753"/>
    </source>
</evidence>
<dbReference type="NCBIfam" id="TIGR03160">
    <property type="entry name" value="cobT_DBIPRT"/>
    <property type="match status" value="1"/>
</dbReference>
<feature type="active site" description="Proton acceptor" evidence="11">
    <location>
        <position position="314"/>
    </location>
</feature>
<evidence type="ECO:0000313" key="12">
    <source>
        <dbReference type="EMBL" id="MCR6097419.1"/>
    </source>
</evidence>
<reference evidence="12" key="1">
    <citation type="submission" date="2020-06" db="EMBL/GenBank/DDBJ databases">
        <title>Insight into the genomes of haloalkaliphilic bacilli from Kenyan soda lakes.</title>
        <authorList>
            <person name="Mwirichia R."/>
            <person name="Villamizar G.C."/>
            <person name="Poehlein A."/>
            <person name="Mugweru J."/>
            <person name="Kipnyargis A."/>
            <person name="Kiplimo D."/>
            <person name="Orwa P."/>
            <person name="Daniel R."/>
        </authorList>
    </citation>
    <scope>NUCLEOTIDE SEQUENCE</scope>
    <source>
        <strain evidence="12">B1096_S55</strain>
    </source>
</reference>
<dbReference type="InterPro" id="IPR003200">
    <property type="entry name" value="Nict_dMeBzImd_PRibTrfase"/>
</dbReference>
<evidence type="ECO:0000256" key="7">
    <source>
        <dbReference type="ARBA" id="ARBA00022676"/>
    </source>
</evidence>
<dbReference type="CDD" id="cd02439">
    <property type="entry name" value="DMB-PRT_CobT"/>
    <property type="match status" value="1"/>
</dbReference>
<dbReference type="GO" id="GO:0008939">
    <property type="term" value="F:nicotinate-nucleotide-dimethylbenzimidazole phosphoribosyltransferase activity"/>
    <property type="evidence" value="ECO:0007669"/>
    <property type="project" value="UniProtKB-UniRule"/>
</dbReference>
<evidence type="ECO:0000256" key="5">
    <source>
        <dbReference type="ARBA" id="ARBA00015486"/>
    </source>
</evidence>
<dbReference type="AlphaFoldDB" id="A0A9Q4B324"/>
<dbReference type="EMBL" id="JABXYM010000001">
    <property type="protein sequence ID" value="MCR6097419.1"/>
    <property type="molecule type" value="Genomic_DNA"/>
</dbReference>
<dbReference type="Pfam" id="PF02277">
    <property type="entry name" value="DBI_PRT"/>
    <property type="match status" value="1"/>
</dbReference>
<dbReference type="GO" id="GO:0009236">
    <property type="term" value="P:cobalamin biosynthetic process"/>
    <property type="evidence" value="ECO:0007669"/>
    <property type="project" value="UniProtKB-UniRule"/>
</dbReference>
<comment type="catalytic activity">
    <reaction evidence="10 11">
        <text>5,6-dimethylbenzimidazole + nicotinate beta-D-ribonucleotide = alpha-ribazole 5'-phosphate + nicotinate + H(+)</text>
        <dbReference type="Rhea" id="RHEA:11196"/>
        <dbReference type="ChEBI" id="CHEBI:15378"/>
        <dbReference type="ChEBI" id="CHEBI:15890"/>
        <dbReference type="ChEBI" id="CHEBI:32544"/>
        <dbReference type="ChEBI" id="CHEBI:57502"/>
        <dbReference type="ChEBI" id="CHEBI:57918"/>
        <dbReference type="EC" id="2.4.2.21"/>
    </reaction>
</comment>
<dbReference type="PANTHER" id="PTHR43463">
    <property type="entry name" value="NICOTINATE-NUCLEOTIDE--DIMETHYLBENZIMIDAZOLE PHOSPHORIBOSYLTRANSFERASE"/>
    <property type="match status" value="1"/>
</dbReference>
<dbReference type="Proteomes" id="UP001057753">
    <property type="component" value="Unassembled WGS sequence"/>
</dbReference>
<dbReference type="Gene3D" id="3.40.50.10210">
    <property type="match status" value="1"/>
</dbReference>
<evidence type="ECO:0000256" key="11">
    <source>
        <dbReference type="HAMAP-Rule" id="MF_00230"/>
    </source>
</evidence>
<dbReference type="PANTHER" id="PTHR43463:SF1">
    <property type="entry name" value="NICOTINATE-NUCLEOTIDE--DIMETHYLBENZIMIDAZOLE PHOSPHORIBOSYLTRANSFERASE"/>
    <property type="match status" value="1"/>
</dbReference>
<keyword evidence="6 11" id="KW-0169">Cobalamin biosynthesis</keyword>
<protein>
    <recommendedName>
        <fullName evidence="5 11">Nicotinate-nucleotide--dimethylbenzimidazole phosphoribosyltransferase</fullName>
        <shortName evidence="11">NN:DBI PRT</shortName>
        <ecNumber evidence="4 11">2.4.2.21</ecNumber>
    </recommendedName>
    <alternativeName>
        <fullName evidence="9 11">N(1)-alpha-phosphoribosyltransferase</fullName>
    </alternativeName>
</protein>
<dbReference type="InterPro" id="IPR023195">
    <property type="entry name" value="Nict_dMeBzImd_PRibTrfase_N"/>
</dbReference>
<comment type="function">
    <text evidence="1 11">Catalyzes the synthesis of alpha-ribazole-5'-phosphate from nicotinate mononucleotide (NAMN) and 5,6-dimethylbenzimidazole (DMB).</text>
</comment>
<evidence type="ECO:0000256" key="9">
    <source>
        <dbReference type="ARBA" id="ARBA00030686"/>
    </source>
</evidence>
<dbReference type="HAMAP" id="MF_00230">
    <property type="entry name" value="CobT"/>
    <property type="match status" value="1"/>
</dbReference>
<sequence>MKETISRITSVDKKVGKDVQHRLDNLTKPIGSLGKLEQLAVQLGEITGVTSPVISPPASLVFAADHGIAAEGVSAYPSEVTAQMVYNFLNGGAAINVLAKKSGASFTLVDIGVNADLEGTGFINQKIRYGTGNFLKEEAMSREEAAAAIKVGINVAEQVVEKGARSLILGEMGIGNTTSSSALLAYITDKEVSEVVGRGAGVSDDILRHKEAVIKQALLLHKPNRHDAIDILTKVGGLEIAGMAGAMLGGAAQRVPILVDGFISTVAANVAVMLAPNVKDYLIFGHLSQEQGHRVALDRLEGSPLLDLNLRLGEGTGAALAFSLLEASVAILTEMASFAEANVSQEKKES</sequence>
<dbReference type="SUPFAM" id="SSF52733">
    <property type="entry name" value="Nicotinate mononucleotide:5,6-dimethylbenzimidazole phosphoribosyltransferase (CobT)"/>
    <property type="match status" value="1"/>
</dbReference>
<dbReference type="FunFam" id="3.40.50.10210:FF:000001">
    <property type="entry name" value="Nicotinate-nucleotide--dimethylbenzimidazole phosphoribosyltransferase"/>
    <property type="match status" value="1"/>
</dbReference>
<evidence type="ECO:0000256" key="3">
    <source>
        <dbReference type="ARBA" id="ARBA00007110"/>
    </source>
</evidence>
<dbReference type="InterPro" id="IPR017846">
    <property type="entry name" value="Nict_dMeBzImd_PRibTrfase_bact"/>
</dbReference>
<evidence type="ECO:0000256" key="8">
    <source>
        <dbReference type="ARBA" id="ARBA00022679"/>
    </source>
</evidence>
<proteinExistence type="inferred from homology"/>
<gene>
    <name evidence="11 12" type="primary">cobT</name>
    <name evidence="12" type="ORF">HXA33_12775</name>
</gene>
<name>A0A9Q4B324_SALAG</name>
<keyword evidence="13" id="KW-1185">Reference proteome</keyword>
<evidence type="ECO:0000256" key="4">
    <source>
        <dbReference type="ARBA" id="ARBA00011991"/>
    </source>
</evidence>
<accession>A0A9Q4B324</accession>
<comment type="caution">
    <text evidence="12">The sequence shown here is derived from an EMBL/GenBank/DDBJ whole genome shotgun (WGS) entry which is preliminary data.</text>
</comment>
<dbReference type="InterPro" id="IPR036087">
    <property type="entry name" value="Nict_dMeBzImd_PRibTrfase_sf"/>
</dbReference>
<dbReference type="NCBIfam" id="NF000996">
    <property type="entry name" value="PRK00105.1"/>
    <property type="match status" value="1"/>
</dbReference>
<dbReference type="RefSeq" id="WP_257821809.1">
    <property type="nucleotide sequence ID" value="NZ_JABXYM010000001.1"/>
</dbReference>
<comment type="similarity">
    <text evidence="3 11">Belongs to the CobT family.</text>
</comment>
<evidence type="ECO:0000256" key="1">
    <source>
        <dbReference type="ARBA" id="ARBA00002197"/>
    </source>
</evidence>
<dbReference type="EC" id="2.4.2.21" evidence="4 11"/>
<keyword evidence="7 11" id="KW-0328">Glycosyltransferase</keyword>
<dbReference type="Gene3D" id="1.10.1610.10">
    <property type="match status" value="1"/>
</dbReference>